<keyword evidence="12" id="KW-1185">Reference proteome</keyword>
<evidence type="ECO:0000256" key="4">
    <source>
        <dbReference type="ARBA" id="ARBA00022840"/>
    </source>
</evidence>
<dbReference type="SMART" id="SM00382">
    <property type="entry name" value="AAA"/>
    <property type="match status" value="1"/>
</dbReference>
<dbReference type="Gene3D" id="1.20.1560.10">
    <property type="entry name" value="ABC transporter type 1, transmembrane domain"/>
    <property type="match status" value="1"/>
</dbReference>
<dbReference type="PANTHER" id="PTHR43394">
    <property type="entry name" value="ATP-DEPENDENT PERMEASE MDL1, MITOCHONDRIAL"/>
    <property type="match status" value="1"/>
</dbReference>
<keyword evidence="6 8" id="KW-0472">Membrane</keyword>
<evidence type="ECO:0000313" key="11">
    <source>
        <dbReference type="EMBL" id="MBT1703821.1"/>
    </source>
</evidence>
<dbReference type="PROSITE" id="PS50893">
    <property type="entry name" value="ABC_TRANSPORTER_2"/>
    <property type="match status" value="1"/>
</dbReference>
<evidence type="ECO:0000256" key="3">
    <source>
        <dbReference type="ARBA" id="ARBA00022741"/>
    </source>
</evidence>
<feature type="transmembrane region" description="Helical" evidence="8">
    <location>
        <begin position="136"/>
        <end position="157"/>
    </location>
</feature>
<feature type="transmembrane region" description="Helical" evidence="8">
    <location>
        <begin position="249"/>
        <end position="269"/>
    </location>
</feature>
<evidence type="ECO:0000256" key="2">
    <source>
        <dbReference type="ARBA" id="ARBA00022692"/>
    </source>
</evidence>
<comment type="caution">
    <text evidence="11">The sequence shown here is derived from an EMBL/GenBank/DDBJ whole genome shotgun (WGS) entry which is preliminary data.</text>
</comment>
<dbReference type="Pfam" id="PF00664">
    <property type="entry name" value="ABC_membrane"/>
    <property type="match status" value="1"/>
</dbReference>
<dbReference type="EMBL" id="JAHESD010000021">
    <property type="protein sequence ID" value="MBT1703821.1"/>
    <property type="molecule type" value="Genomic_DNA"/>
</dbReference>
<feature type="domain" description="ABC transmembrane type-1" evidence="10">
    <location>
        <begin position="29"/>
        <end position="309"/>
    </location>
</feature>
<comment type="subcellular location">
    <subcellularLocation>
        <location evidence="1">Cell membrane</location>
        <topology evidence="1">Multi-pass membrane protein</topology>
    </subcellularLocation>
</comment>
<dbReference type="Pfam" id="PF00005">
    <property type="entry name" value="ABC_tran"/>
    <property type="match status" value="1"/>
</dbReference>
<dbReference type="InterPro" id="IPR017871">
    <property type="entry name" value="ABC_transporter-like_CS"/>
</dbReference>
<keyword evidence="4 11" id="KW-0067">ATP-binding</keyword>
<evidence type="ECO:0000256" key="5">
    <source>
        <dbReference type="ARBA" id="ARBA00022989"/>
    </source>
</evidence>
<evidence type="ECO:0000256" key="6">
    <source>
        <dbReference type="ARBA" id="ARBA00023136"/>
    </source>
</evidence>
<dbReference type="CDD" id="cd07346">
    <property type="entry name" value="ABC_6TM_exporters"/>
    <property type="match status" value="1"/>
</dbReference>
<feature type="transmembrane region" description="Helical" evidence="8">
    <location>
        <begin position="62"/>
        <end position="79"/>
    </location>
</feature>
<proteinExistence type="predicted"/>
<feature type="transmembrane region" description="Helical" evidence="8">
    <location>
        <begin position="163"/>
        <end position="182"/>
    </location>
</feature>
<dbReference type="InterPro" id="IPR036640">
    <property type="entry name" value="ABC1_TM_sf"/>
</dbReference>
<dbReference type="InterPro" id="IPR003593">
    <property type="entry name" value="AAA+_ATPase"/>
</dbReference>
<dbReference type="SUPFAM" id="SSF52540">
    <property type="entry name" value="P-loop containing nucleoside triphosphate hydrolases"/>
    <property type="match status" value="1"/>
</dbReference>
<evidence type="ECO:0000259" key="9">
    <source>
        <dbReference type="PROSITE" id="PS50893"/>
    </source>
</evidence>
<sequence length="604" mass="69235">MQNPYLSLLSTAWKYARHEKRRFILIYSMFVVANLIVAMNPLFYGWFVNQLQQHGAAVINTSWIYVAGFLGLRLFEWAFHGPARVMERKLAFRVSQNFMEELYHKVLHLPVDWHQDNHSGSTINKLRKAYEALRDFFQSGFVYLYSFGKFVFSFAAMIYFSPIFGAVGVVLGLITIMIIVQFDKPFIKSLREVNQKEHEVSSTLFDSLSNIRTVITLKLESRIQTRLMDKIKNVFPAFKRNVTINEWKWFVAQMMVGLIYCVSVFGYIYQNYVPGEVFQIGGLIVLIGYVNQFTSVFNDIASQYTQIVKFHTEVQNVKEVEKAYDNLSSKEGISTLPANWNTINIDGLNFVRREKDPSRKPSGLFDLNMRIQKGQRIALIGESGSGKSTLLSLLRGLHTPQTTSYVMVNGKTVANFESIASTVTLFPQEPEIFENSILYNITLGLPFTEEEVMQVCEEAHFADVVKKLPAGLHTHIQEKGVNLSGGQKQRLALARGILAARQSDIILMDEPTSSVDPRTEKMIYKNMFNTFQGKSVISSLHRLHLLTQFDYIYILRNGTVIDEGSFEELKRYSLVFKEMWEHQATTDTNNNNPEPNFPHMNVAL</sequence>
<dbReference type="RefSeq" id="WP_254153783.1">
    <property type="nucleotide sequence ID" value="NZ_JAHESD010000021.1"/>
</dbReference>
<keyword evidence="5 8" id="KW-1133">Transmembrane helix</keyword>
<evidence type="ECO:0000259" key="10">
    <source>
        <dbReference type="PROSITE" id="PS50929"/>
    </source>
</evidence>
<feature type="transmembrane region" description="Helical" evidence="8">
    <location>
        <begin position="24"/>
        <end position="47"/>
    </location>
</feature>
<accession>A0ABS5VR48</accession>
<dbReference type="PROSITE" id="PS50929">
    <property type="entry name" value="ABC_TM1F"/>
    <property type="match status" value="1"/>
</dbReference>
<evidence type="ECO:0000256" key="1">
    <source>
        <dbReference type="ARBA" id="ARBA00004651"/>
    </source>
</evidence>
<organism evidence="11 12">
    <name type="scientific">Chryseosolibacter indicus</name>
    <dbReference type="NCBI Taxonomy" id="2782351"/>
    <lineage>
        <taxon>Bacteria</taxon>
        <taxon>Pseudomonadati</taxon>
        <taxon>Bacteroidota</taxon>
        <taxon>Cytophagia</taxon>
        <taxon>Cytophagales</taxon>
        <taxon>Chryseotaleaceae</taxon>
        <taxon>Chryseosolibacter</taxon>
    </lineage>
</organism>
<keyword evidence="2 8" id="KW-0812">Transmembrane</keyword>
<gene>
    <name evidence="11" type="ORF">KK060_11050</name>
</gene>
<protein>
    <submittedName>
        <fullName evidence="11">ABC transporter ATP-binding protein/permease</fullName>
    </submittedName>
</protein>
<evidence type="ECO:0000256" key="8">
    <source>
        <dbReference type="SAM" id="Phobius"/>
    </source>
</evidence>
<dbReference type="PROSITE" id="PS00211">
    <property type="entry name" value="ABC_TRANSPORTER_1"/>
    <property type="match status" value="1"/>
</dbReference>
<feature type="domain" description="ABC transporter" evidence="9">
    <location>
        <begin position="343"/>
        <end position="582"/>
    </location>
</feature>
<keyword evidence="3" id="KW-0547">Nucleotide-binding</keyword>
<dbReference type="Gene3D" id="3.40.50.300">
    <property type="entry name" value="P-loop containing nucleotide triphosphate hydrolases"/>
    <property type="match status" value="1"/>
</dbReference>
<dbReference type="SUPFAM" id="SSF90123">
    <property type="entry name" value="ABC transporter transmembrane region"/>
    <property type="match status" value="1"/>
</dbReference>
<dbReference type="GO" id="GO:0005524">
    <property type="term" value="F:ATP binding"/>
    <property type="evidence" value="ECO:0007669"/>
    <property type="project" value="UniProtKB-KW"/>
</dbReference>
<dbReference type="Proteomes" id="UP000772618">
    <property type="component" value="Unassembled WGS sequence"/>
</dbReference>
<dbReference type="PANTHER" id="PTHR43394:SF1">
    <property type="entry name" value="ATP-BINDING CASSETTE SUB-FAMILY B MEMBER 10, MITOCHONDRIAL"/>
    <property type="match status" value="1"/>
</dbReference>
<dbReference type="InterPro" id="IPR027417">
    <property type="entry name" value="P-loop_NTPase"/>
</dbReference>
<name>A0ABS5VR48_9BACT</name>
<dbReference type="InterPro" id="IPR039421">
    <property type="entry name" value="Type_1_exporter"/>
</dbReference>
<feature type="region of interest" description="Disordered" evidence="7">
    <location>
        <begin position="585"/>
        <end position="604"/>
    </location>
</feature>
<dbReference type="InterPro" id="IPR003439">
    <property type="entry name" value="ABC_transporter-like_ATP-bd"/>
</dbReference>
<evidence type="ECO:0000256" key="7">
    <source>
        <dbReference type="SAM" id="MobiDB-lite"/>
    </source>
</evidence>
<reference evidence="11 12" key="1">
    <citation type="submission" date="2021-05" db="EMBL/GenBank/DDBJ databases">
        <title>A Polyphasic approach of four new species of the genus Ohtaekwangia: Ohtaekwangia histidinii sp. nov., Ohtaekwangia cretensis sp. nov., Ohtaekwangia indiensis sp. nov., Ohtaekwangia reichenbachii sp. nov. from diverse environment.</title>
        <authorList>
            <person name="Octaviana S."/>
        </authorList>
    </citation>
    <scope>NUCLEOTIDE SEQUENCE [LARGE SCALE GENOMIC DNA]</scope>
    <source>
        <strain evidence="11 12">PWU20</strain>
    </source>
</reference>
<evidence type="ECO:0000313" key="12">
    <source>
        <dbReference type="Proteomes" id="UP000772618"/>
    </source>
</evidence>
<feature type="compositionally biased region" description="Low complexity" evidence="7">
    <location>
        <begin position="589"/>
        <end position="604"/>
    </location>
</feature>
<dbReference type="InterPro" id="IPR011527">
    <property type="entry name" value="ABC1_TM_dom"/>
</dbReference>